<dbReference type="CDD" id="cd02509">
    <property type="entry name" value="GDP-M1P_Guanylyltransferase"/>
    <property type="match status" value="1"/>
</dbReference>
<dbReference type="Proteomes" id="UP000642829">
    <property type="component" value="Unassembled WGS sequence"/>
</dbReference>
<evidence type="ECO:0000259" key="8">
    <source>
        <dbReference type="Pfam" id="PF00483"/>
    </source>
</evidence>
<comment type="catalytic activity">
    <reaction evidence="7">
        <text>alpha-D-mannose 1-phosphate + GTP + H(+) = GDP-alpha-D-mannose + diphosphate</text>
        <dbReference type="Rhea" id="RHEA:15229"/>
        <dbReference type="ChEBI" id="CHEBI:15378"/>
        <dbReference type="ChEBI" id="CHEBI:33019"/>
        <dbReference type="ChEBI" id="CHEBI:37565"/>
        <dbReference type="ChEBI" id="CHEBI:57527"/>
        <dbReference type="ChEBI" id="CHEBI:58409"/>
        <dbReference type="EC" id="2.7.7.13"/>
    </reaction>
</comment>
<evidence type="ECO:0000256" key="5">
    <source>
        <dbReference type="ARBA" id="ARBA00022741"/>
    </source>
</evidence>
<evidence type="ECO:0000256" key="2">
    <source>
        <dbReference type="ARBA" id="ARBA00012387"/>
    </source>
</evidence>
<dbReference type="PANTHER" id="PTHR46390">
    <property type="entry name" value="MANNOSE-1-PHOSPHATE GUANYLYLTRANSFERASE"/>
    <property type="match status" value="1"/>
</dbReference>
<dbReference type="GO" id="GO:0005525">
    <property type="term" value="F:GTP binding"/>
    <property type="evidence" value="ECO:0007669"/>
    <property type="project" value="UniProtKB-KW"/>
</dbReference>
<dbReference type="FunFam" id="3.90.550.10:FF:000046">
    <property type="entry name" value="Mannose-1-phosphate guanylyltransferase (GDP)"/>
    <property type="match status" value="1"/>
</dbReference>
<accession>A0A8J3GDW1</accession>
<keyword evidence="6" id="KW-0342">GTP-binding</keyword>
<dbReference type="AlphaFoldDB" id="A0A8J3GDW1"/>
<dbReference type="EMBL" id="BMXG01000004">
    <property type="protein sequence ID" value="GHB94899.1"/>
    <property type="molecule type" value="Genomic_DNA"/>
</dbReference>
<keyword evidence="4 10" id="KW-0548">Nucleotidyltransferase</keyword>
<sequence length="363" mass="39835">MPEKFVVIMAGGRGERFWPQSRLRRPKHLLPIVGDKPMLTQTVERLEGLAPAKNILIITNAEQRDAVVEVCPMLPPENVIAEPVGRDTAPAVGLAMELVRARDPEGVFAMLPADHVIHDAEGFRRVLSAAFEAAAKEPVLVTIGVEPEFPATGFGYVHKGEQYSEIDGLPVFRVQRFVEKPDLETAKSYVESGEYYWNAGMFVWTVPTVDAAFAAHSPTLHTALGKIKDALAAKESIVEILAREYPTLDKISIDFALMEKADNVVTMPSAFDWDDVGEWPAVSRHHKQDAAGNVIKGAGWVEQGSGNIVFSENDGHLLALVGVDDMIVVRTADATLVCPKSKAQEIKKLVKELGAHETWKKLM</sequence>
<dbReference type="Pfam" id="PF22640">
    <property type="entry name" value="ManC_GMP_beta-helix"/>
    <property type="match status" value="1"/>
</dbReference>
<gene>
    <name evidence="10" type="primary">manC</name>
    <name evidence="10" type="ORF">GCM10007047_08060</name>
</gene>
<dbReference type="RefSeq" id="WP_189512133.1">
    <property type="nucleotide sequence ID" value="NZ_BMXG01000004.1"/>
</dbReference>
<protein>
    <recommendedName>
        <fullName evidence="2">mannose-1-phosphate guanylyltransferase</fullName>
        <ecNumber evidence="2">2.7.7.13</ecNumber>
    </recommendedName>
</protein>
<evidence type="ECO:0000256" key="7">
    <source>
        <dbReference type="ARBA" id="ARBA00047343"/>
    </source>
</evidence>
<dbReference type="InterPro" id="IPR005835">
    <property type="entry name" value="NTP_transferase_dom"/>
</dbReference>
<keyword evidence="5" id="KW-0547">Nucleotide-binding</keyword>
<feature type="domain" description="MannoseP isomerase/GMP-like beta-helix" evidence="9">
    <location>
        <begin position="306"/>
        <end position="353"/>
    </location>
</feature>
<comment type="caution">
    <text evidence="10">The sequence shown here is derived from an EMBL/GenBank/DDBJ whole genome shotgun (WGS) entry which is preliminary data.</text>
</comment>
<dbReference type="SUPFAM" id="SSF159283">
    <property type="entry name" value="Guanosine diphospho-D-mannose pyrophosphorylase/mannose-6-phosphate isomerase linker domain"/>
    <property type="match status" value="1"/>
</dbReference>
<dbReference type="InterPro" id="IPR029044">
    <property type="entry name" value="Nucleotide-diphossugar_trans"/>
</dbReference>
<comment type="similarity">
    <text evidence="1">Belongs to the mannose-6-phosphate isomerase type 2 family.</text>
</comment>
<dbReference type="GO" id="GO:0009298">
    <property type="term" value="P:GDP-mannose biosynthetic process"/>
    <property type="evidence" value="ECO:0007669"/>
    <property type="project" value="TreeGrafter"/>
</dbReference>
<dbReference type="PANTHER" id="PTHR46390:SF1">
    <property type="entry name" value="MANNOSE-1-PHOSPHATE GUANYLYLTRANSFERASE"/>
    <property type="match status" value="1"/>
</dbReference>
<name>A0A8J3GDW1_9BACT</name>
<keyword evidence="11" id="KW-1185">Reference proteome</keyword>
<evidence type="ECO:0000256" key="4">
    <source>
        <dbReference type="ARBA" id="ARBA00022695"/>
    </source>
</evidence>
<evidence type="ECO:0000259" key="9">
    <source>
        <dbReference type="Pfam" id="PF22640"/>
    </source>
</evidence>
<dbReference type="Gene3D" id="3.90.550.10">
    <property type="entry name" value="Spore Coat Polysaccharide Biosynthesis Protein SpsA, Chain A"/>
    <property type="match status" value="1"/>
</dbReference>
<dbReference type="GO" id="GO:0004475">
    <property type="term" value="F:mannose-1-phosphate guanylyltransferase (GTP) activity"/>
    <property type="evidence" value="ECO:0007669"/>
    <property type="project" value="UniProtKB-EC"/>
</dbReference>
<evidence type="ECO:0000313" key="11">
    <source>
        <dbReference type="Proteomes" id="UP000642829"/>
    </source>
</evidence>
<feature type="domain" description="Nucleotidyl transferase" evidence="8">
    <location>
        <begin position="7"/>
        <end position="289"/>
    </location>
</feature>
<dbReference type="InterPro" id="IPR049577">
    <property type="entry name" value="GMPP_N"/>
</dbReference>
<dbReference type="InterPro" id="IPR051161">
    <property type="entry name" value="Mannose-6P_isomerase_type2"/>
</dbReference>
<dbReference type="SUPFAM" id="SSF53448">
    <property type="entry name" value="Nucleotide-diphospho-sugar transferases"/>
    <property type="match status" value="1"/>
</dbReference>
<dbReference type="EC" id="2.7.7.13" evidence="2"/>
<dbReference type="InterPro" id="IPR054566">
    <property type="entry name" value="ManC/GMP-like_b-helix"/>
</dbReference>
<reference evidence="10" key="2">
    <citation type="submission" date="2020-09" db="EMBL/GenBank/DDBJ databases">
        <authorList>
            <person name="Sun Q."/>
            <person name="Kim S."/>
        </authorList>
    </citation>
    <scope>NUCLEOTIDE SEQUENCE</scope>
    <source>
        <strain evidence="10">KCTC 12870</strain>
    </source>
</reference>
<keyword evidence="3" id="KW-0808">Transferase</keyword>
<organism evidence="10 11">
    <name type="scientific">Cerasicoccus arenae</name>
    <dbReference type="NCBI Taxonomy" id="424488"/>
    <lineage>
        <taxon>Bacteria</taxon>
        <taxon>Pseudomonadati</taxon>
        <taxon>Verrucomicrobiota</taxon>
        <taxon>Opitutia</taxon>
        <taxon>Puniceicoccales</taxon>
        <taxon>Cerasicoccaceae</taxon>
        <taxon>Cerasicoccus</taxon>
    </lineage>
</organism>
<evidence type="ECO:0000256" key="6">
    <source>
        <dbReference type="ARBA" id="ARBA00023134"/>
    </source>
</evidence>
<proteinExistence type="inferred from homology"/>
<evidence type="ECO:0000256" key="3">
    <source>
        <dbReference type="ARBA" id="ARBA00022679"/>
    </source>
</evidence>
<dbReference type="Pfam" id="PF00483">
    <property type="entry name" value="NTP_transferase"/>
    <property type="match status" value="1"/>
</dbReference>
<reference evidence="10" key="1">
    <citation type="journal article" date="2014" name="Int. J. Syst. Evol. Microbiol.">
        <title>Complete genome sequence of Corynebacterium casei LMG S-19264T (=DSM 44701T), isolated from a smear-ripened cheese.</title>
        <authorList>
            <consortium name="US DOE Joint Genome Institute (JGI-PGF)"/>
            <person name="Walter F."/>
            <person name="Albersmeier A."/>
            <person name="Kalinowski J."/>
            <person name="Ruckert C."/>
        </authorList>
    </citation>
    <scope>NUCLEOTIDE SEQUENCE</scope>
    <source>
        <strain evidence="10">KCTC 12870</strain>
    </source>
</reference>
<evidence type="ECO:0000313" key="10">
    <source>
        <dbReference type="EMBL" id="GHB94899.1"/>
    </source>
</evidence>
<evidence type="ECO:0000256" key="1">
    <source>
        <dbReference type="ARBA" id="ARBA00006115"/>
    </source>
</evidence>